<dbReference type="GO" id="GO:0005783">
    <property type="term" value="C:endoplasmic reticulum"/>
    <property type="evidence" value="ECO:0007669"/>
    <property type="project" value="TreeGrafter"/>
</dbReference>
<reference evidence="8" key="1">
    <citation type="submission" date="2023-07" db="EMBL/GenBank/DDBJ databases">
        <authorList>
            <consortium name="CYATHOMIX"/>
        </authorList>
    </citation>
    <scope>NUCLEOTIDE SEQUENCE</scope>
    <source>
        <strain evidence="8">N/A</strain>
    </source>
</reference>
<feature type="compositionally biased region" description="Acidic residues" evidence="6">
    <location>
        <begin position="424"/>
        <end position="437"/>
    </location>
</feature>
<keyword evidence="4" id="KW-0131">Cell cycle</keyword>
<feature type="region of interest" description="Disordered" evidence="6">
    <location>
        <begin position="403"/>
        <end position="437"/>
    </location>
</feature>
<dbReference type="Pfam" id="PF00023">
    <property type="entry name" value="Ank"/>
    <property type="match status" value="1"/>
</dbReference>
<dbReference type="PROSITE" id="PS50297">
    <property type="entry name" value="ANK_REP_REGION"/>
    <property type="match status" value="1"/>
</dbReference>
<organism evidence="8 9">
    <name type="scientific">Cylicocyclus nassatus</name>
    <name type="common">Nematode worm</name>
    <dbReference type="NCBI Taxonomy" id="53992"/>
    <lineage>
        <taxon>Eukaryota</taxon>
        <taxon>Metazoa</taxon>
        <taxon>Ecdysozoa</taxon>
        <taxon>Nematoda</taxon>
        <taxon>Chromadorea</taxon>
        <taxon>Rhabditida</taxon>
        <taxon>Rhabditina</taxon>
        <taxon>Rhabditomorpha</taxon>
        <taxon>Strongyloidea</taxon>
        <taxon>Strongylidae</taxon>
        <taxon>Cylicocyclus</taxon>
    </lineage>
</organism>
<dbReference type="PANTHER" id="PTHR12349">
    <property type="entry name" value="ANKYRIN REPEAT AND LEM DOMAIN-CONTAINING PROTEIN 2"/>
    <property type="match status" value="1"/>
</dbReference>
<evidence type="ECO:0000256" key="2">
    <source>
        <dbReference type="ARBA" id="ARBA00022618"/>
    </source>
</evidence>
<dbReference type="Gene3D" id="1.25.40.20">
    <property type="entry name" value="Ankyrin repeat-containing domain"/>
    <property type="match status" value="1"/>
</dbReference>
<protein>
    <recommendedName>
        <fullName evidence="7">ANKLE2 third alpha/beta domain-containing protein</fullName>
    </recommendedName>
</protein>
<evidence type="ECO:0000256" key="6">
    <source>
        <dbReference type="SAM" id="MobiDB-lite"/>
    </source>
</evidence>
<evidence type="ECO:0000256" key="5">
    <source>
        <dbReference type="PROSITE-ProRule" id="PRU00023"/>
    </source>
</evidence>
<evidence type="ECO:0000256" key="3">
    <source>
        <dbReference type="ARBA" id="ARBA00023043"/>
    </source>
</evidence>
<dbReference type="InterPro" id="IPR002110">
    <property type="entry name" value="Ankyrin_rpt"/>
</dbReference>
<dbReference type="AlphaFoldDB" id="A0AA36H0E8"/>
<evidence type="ECO:0000259" key="7">
    <source>
        <dbReference type="Pfam" id="PF24567"/>
    </source>
</evidence>
<evidence type="ECO:0000313" key="8">
    <source>
        <dbReference type="EMBL" id="CAJ0601500.1"/>
    </source>
</evidence>
<dbReference type="GO" id="GO:0051721">
    <property type="term" value="F:protein phosphatase 2A binding"/>
    <property type="evidence" value="ECO:0007669"/>
    <property type="project" value="TreeGrafter"/>
</dbReference>
<dbReference type="GO" id="GO:0051301">
    <property type="term" value="P:cell division"/>
    <property type="evidence" value="ECO:0007669"/>
    <property type="project" value="UniProtKB-KW"/>
</dbReference>
<dbReference type="PROSITE" id="PS50088">
    <property type="entry name" value="ANK_REPEAT"/>
    <property type="match status" value="1"/>
</dbReference>
<sequence>MESEEEVASPVYAVYYPGDIAKSPRNVFLTLKEAVKFANSPEGKSNGARFNRFGTPKQAMEFFASGECRSPQCSTTTPPVPFEPVIPHPSVSRLQMNDFKKAIEKGTIEAVTELIDTNPRFLVNTSGDTAAIVMEGFRFNALHIAARHGKVDVVERILHLVNDAAFLADLYGTTEDDARFRAENIVASYLNTPDKGNCDTPLHIAAKFGHVDVVRALVNQPLMDRHFLNKEGQTALEVACSRYTGSDKRERKAEMELLLGGFFISLYRSADNSTTPKIVQSESFPEPTLCNDNHICSPILPDYKLAAYAGPFGSKSKAEEFLNAWVNSEKHLKLTDTDKGYERVGRALSTKHKVKWAESWCFLNRLIDLRTLEGLSLLNDYLGGVRRRESMSPMPADQLRKKLDFDDEDDSPELSSCLTPAEDERSDEEGEKFEDASETIDENVLNDSLASLADRLGALSLRSPITPAMNIEERLPPQDLEEFFTPPATPPLVFLLEYPTKVDNDVMTALADVPQEQINQFSHVRLFMEKLNRLTNKVRSEWPALDSPRRVKISRRFLD</sequence>
<dbReference type="Pfam" id="PF12796">
    <property type="entry name" value="Ank_2"/>
    <property type="match status" value="1"/>
</dbReference>
<dbReference type="InterPro" id="IPR036770">
    <property type="entry name" value="Ankyrin_rpt-contain_sf"/>
</dbReference>
<evidence type="ECO:0000256" key="1">
    <source>
        <dbReference type="ARBA" id="ARBA00007597"/>
    </source>
</evidence>
<dbReference type="Pfam" id="PF24567">
    <property type="entry name" value="ANKLE2_3rd"/>
    <property type="match status" value="1"/>
</dbReference>
<name>A0AA36H0E8_CYLNA</name>
<gene>
    <name evidence="8" type="ORF">CYNAS_LOCUS13483</name>
</gene>
<dbReference type="SUPFAM" id="SSF48403">
    <property type="entry name" value="Ankyrin repeat"/>
    <property type="match status" value="1"/>
</dbReference>
<evidence type="ECO:0000313" key="9">
    <source>
        <dbReference type="Proteomes" id="UP001176961"/>
    </source>
</evidence>
<keyword evidence="9" id="KW-1185">Reference proteome</keyword>
<proteinExistence type="inferred from homology"/>
<accession>A0AA36H0E8</accession>
<keyword evidence="2" id="KW-0132">Cell division</keyword>
<evidence type="ECO:0000256" key="4">
    <source>
        <dbReference type="ARBA" id="ARBA00023306"/>
    </source>
</evidence>
<feature type="domain" description="ANKLE2 third alpha/beta" evidence="7">
    <location>
        <begin position="262"/>
        <end position="358"/>
    </location>
</feature>
<dbReference type="PANTHER" id="PTHR12349:SF4">
    <property type="entry name" value="ANKYRIN REPEAT AND LEM DOMAIN-CONTAINING PROTEIN 2"/>
    <property type="match status" value="1"/>
</dbReference>
<dbReference type="InterPro" id="IPR056237">
    <property type="entry name" value="ANKLE2_3rd"/>
</dbReference>
<dbReference type="SMART" id="SM00248">
    <property type="entry name" value="ANK"/>
    <property type="match status" value="2"/>
</dbReference>
<comment type="similarity">
    <text evidence="1">Belongs to the ANKLE2 family.</text>
</comment>
<feature type="repeat" description="ANK" evidence="5">
    <location>
        <begin position="197"/>
        <end position="219"/>
    </location>
</feature>
<dbReference type="EMBL" id="CATQJL010000305">
    <property type="protein sequence ID" value="CAJ0601500.1"/>
    <property type="molecule type" value="Genomic_DNA"/>
</dbReference>
<comment type="caution">
    <text evidence="8">The sequence shown here is derived from an EMBL/GenBank/DDBJ whole genome shotgun (WGS) entry which is preliminary data.</text>
</comment>
<keyword evidence="3 5" id="KW-0040">ANK repeat</keyword>
<dbReference type="Proteomes" id="UP001176961">
    <property type="component" value="Unassembled WGS sequence"/>
</dbReference>